<feature type="coiled-coil region" evidence="1">
    <location>
        <begin position="419"/>
        <end position="446"/>
    </location>
</feature>
<reference evidence="2 3" key="1">
    <citation type="journal article" date="2018" name="PLoS Genet.">
        <title>Population sequencing reveals clonal diversity and ancestral inbreeding in the grapevine cultivar Chardonnay.</title>
        <authorList>
            <person name="Roach M.J."/>
            <person name="Johnson D.L."/>
            <person name="Bohlmann J."/>
            <person name="van Vuuren H.J."/>
            <person name="Jones S.J."/>
            <person name="Pretorius I.S."/>
            <person name="Schmidt S.A."/>
            <person name="Borneman A.R."/>
        </authorList>
    </citation>
    <scope>NUCLEOTIDE SEQUENCE [LARGE SCALE GENOMIC DNA]</scope>
    <source>
        <strain evidence="3">cv. Chardonnay</strain>
        <tissue evidence="2">Leaf</tissue>
    </source>
</reference>
<gene>
    <name evidence="2" type="ORF">CK203_036271</name>
</gene>
<dbReference type="EMBL" id="QGNW01000183">
    <property type="protein sequence ID" value="RVW87510.1"/>
    <property type="molecule type" value="Genomic_DNA"/>
</dbReference>
<evidence type="ECO:0000313" key="2">
    <source>
        <dbReference type="EMBL" id="RVW87510.1"/>
    </source>
</evidence>
<dbReference type="AlphaFoldDB" id="A0A438HSY6"/>
<name>A0A438HSY6_VITVI</name>
<sequence>MCLRLERPIDLLSEQEFQAPFHIPDKISIHLVDGEALSSEKQPHNVTYFNPSGLLPSKCCSGVDGMQRSGHALPAGSFPILVTGLLDWGKGRAKRHVPVFGPWSGPFAGPDGVFTPQRLLQISSKDKRGYPIEWVEKAFFALLNKLFEIEVSERNHKVFLLDRNLLALINEPKSFIMLVFPHVAPSFLVPVSSFSPSSSSSTASNEPETGVDWGRKCLFESIAVNPTFSKRACPKPACSKPVSISTPVPAHSATVADIILEPNEKFPSTEYIAHHEPKRPSIDLDHFSDESFDCMASCPKPSYVSSWEEVAKLLRQIPSFTERETLVQNMGVFFSATQWSSVKIENNLDRSFTTRLSYGTLDTIISRIMSMQDYMTFETMEVVSDSRYPKPYTTVCLALLRAGGGQDHDAYIAHSMNDSEDFRTRMTEEEKEAAQAEARWLAEEKEAIMAGNNKTDEEARRLRQELRAGFAIQKEELETEYQKQVDNMFFYSYRCCMKKHDVS</sequence>
<proteinExistence type="predicted"/>
<evidence type="ECO:0000256" key="1">
    <source>
        <dbReference type="SAM" id="Coils"/>
    </source>
</evidence>
<comment type="caution">
    <text evidence="2">The sequence shown here is derived from an EMBL/GenBank/DDBJ whole genome shotgun (WGS) entry which is preliminary data.</text>
</comment>
<organism evidence="2 3">
    <name type="scientific">Vitis vinifera</name>
    <name type="common">Grape</name>
    <dbReference type="NCBI Taxonomy" id="29760"/>
    <lineage>
        <taxon>Eukaryota</taxon>
        <taxon>Viridiplantae</taxon>
        <taxon>Streptophyta</taxon>
        <taxon>Embryophyta</taxon>
        <taxon>Tracheophyta</taxon>
        <taxon>Spermatophyta</taxon>
        <taxon>Magnoliopsida</taxon>
        <taxon>eudicotyledons</taxon>
        <taxon>Gunneridae</taxon>
        <taxon>Pentapetalae</taxon>
        <taxon>rosids</taxon>
        <taxon>Vitales</taxon>
        <taxon>Vitaceae</taxon>
        <taxon>Viteae</taxon>
        <taxon>Vitis</taxon>
    </lineage>
</organism>
<evidence type="ECO:0000313" key="3">
    <source>
        <dbReference type="Proteomes" id="UP000288805"/>
    </source>
</evidence>
<protein>
    <submittedName>
        <fullName evidence="2">Uncharacterized protein</fullName>
    </submittedName>
</protein>
<dbReference type="Proteomes" id="UP000288805">
    <property type="component" value="Unassembled WGS sequence"/>
</dbReference>
<keyword evidence="1" id="KW-0175">Coiled coil</keyword>
<accession>A0A438HSY6</accession>